<evidence type="ECO:0000256" key="1">
    <source>
        <dbReference type="ARBA" id="ARBA00001917"/>
    </source>
</evidence>
<dbReference type="GO" id="GO:0016020">
    <property type="term" value="C:membrane"/>
    <property type="evidence" value="ECO:0007669"/>
    <property type="project" value="TreeGrafter"/>
</dbReference>
<evidence type="ECO:0000313" key="5">
    <source>
        <dbReference type="EMBL" id="GBF57617.1"/>
    </source>
</evidence>
<comment type="caution">
    <text evidence="5">The sequence shown here is derived from an EMBL/GenBank/DDBJ whole genome shotgun (WGS) entry which is preliminary data.</text>
</comment>
<dbReference type="AlphaFoldDB" id="A0A2P2E964"/>
<comment type="cofactor">
    <cofactor evidence="1">
        <name>FMN</name>
        <dbReference type="ChEBI" id="CHEBI:58210"/>
    </cofactor>
</comment>
<dbReference type="SUPFAM" id="SSF52218">
    <property type="entry name" value="Flavoproteins"/>
    <property type="match status" value="1"/>
</dbReference>
<gene>
    <name evidence="5" type="primary">pnpB</name>
    <name evidence="5" type="ORF">PbB2_01285</name>
</gene>
<keyword evidence="5" id="KW-0560">Oxidoreductase</keyword>
<dbReference type="Gene3D" id="3.40.50.360">
    <property type="match status" value="1"/>
</dbReference>
<keyword evidence="6" id="KW-1185">Reference proteome</keyword>
<keyword evidence="3" id="KW-0288">FMN</keyword>
<dbReference type="InterPro" id="IPR029039">
    <property type="entry name" value="Flavoprotein-like_sf"/>
</dbReference>
<dbReference type="RefSeq" id="WP_108984491.1">
    <property type="nucleotide sequence ID" value="NZ_BFBR01000003.1"/>
</dbReference>
<dbReference type="PANTHER" id="PTHR30546">
    <property type="entry name" value="FLAVODOXIN-RELATED PROTEIN WRBA-RELATED"/>
    <property type="match status" value="1"/>
</dbReference>
<feature type="domain" description="Flavodoxin-like" evidence="4">
    <location>
        <begin position="4"/>
        <end position="152"/>
    </location>
</feature>
<dbReference type="InterPro" id="IPR005025">
    <property type="entry name" value="FMN_Rdtase-like_dom"/>
</dbReference>
<organism evidence="5 6">
    <name type="scientific">Candidatus Phycosocius bacilliformis</name>
    <dbReference type="NCBI Taxonomy" id="1445552"/>
    <lineage>
        <taxon>Bacteria</taxon>
        <taxon>Pseudomonadati</taxon>
        <taxon>Pseudomonadota</taxon>
        <taxon>Alphaproteobacteria</taxon>
        <taxon>Caulobacterales</taxon>
        <taxon>Caulobacterales incertae sedis</taxon>
        <taxon>Candidatus Phycosocius</taxon>
    </lineage>
</organism>
<reference evidence="5 6" key="1">
    <citation type="journal article" date="2018" name="Genome Announc.">
        <title>Draft Genome Sequence of "Candidatus Phycosocius bacilliformis," an Alphaproteobacterial Ectosymbiont of the Hydrocarbon-Producing Green Alga Botryococcus braunii.</title>
        <authorList>
            <person name="Tanabe Y."/>
            <person name="Yamaguchi H."/>
            <person name="Watanabe M.M."/>
        </authorList>
    </citation>
    <scope>NUCLEOTIDE SEQUENCE [LARGE SCALE GENOMIC DNA]</scope>
    <source>
        <strain evidence="5 6">BOTRYCO-2</strain>
    </source>
</reference>
<proteinExistence type="predicted"/>
<dbReference type="Proteomes" id="UP000245086">
    <property type="component" value="Unassembled WGS sequence"/>
</dbReference>
<dbReference type="InterPro" id="IPR008254">
    <property type="entry name" value="Flavodoxin/NO_synth"/>
</dbReference>
<accession>A0A2P2E964</accession>
<keyword evidence="2" id="KW-0285">Flavoprotein</keyword>
<evidence type="ECO:0000256" key="2">
    <source>
        <dbReference type="ARBA" id="ARBA00022630"/>
    </source>
</evidence>
<dbReference type="OrthoDB" id="9801479at2"/>
<evidence type="ECO:0000256" key="3">
    <source>
        <dbReference type="ARBA" id="ARBA00022643"/>
    </source>
</evidence>
<evidence type="ECO:0000259" key="4">
    <source>
        <dbReference type="PROSITE" id="PS50902"/>
    </source>
</evidence>
<dbReference type="InterPro" id="IPR001226">
    <property type="entry name" value="Flavodoxin_CS"/>
</dbReference>
<dbReference type="GO" id="GO:0003955">
    <property type="term" value="F:NAD(P)H dehydrogenase (quinone) activity"/>
    <property type="evidence" value="ECO:0007669"/>
    <property type="project" value="UniProtKB-EC"/>
</dbReference>
<dbReference type="PROSITE" id="PS50902">
    <property type="entry name" value="FLAVODOXIN_LIKE"/>
    <property type="match status" value="1"/>
</dbReference>
<dbReference type="PANTHER" id="PTHR30546:SF23">
    <property type="entry name" value="FLAVOPROTEIN-LIKE PROTEIN YCP4-RELATED"/>
    <property type="match status" value="1"/>
</dbReference>
<dbReference type="Pfam" id="PF03358">
    <property type="entry name" value="FMN_red"/>
    <property type="match status" value="1"/>
</dbReference>
<protein>
    <submittedName>
        <fullName evidence="5">p-benzoquinone reductase</fullName>
        <ecNumber evidence="5">1.6.5.2</ecNumber>
    </submittedName>
</protein>
<dbReference type="PROSITE" id="PS00201">
    <property type="entry name" value="FLAVODOXIN"/>
    <property type="match status" value="1"/>
</dbReference>
<dbReference type="EMBL" id="BFBR01000003">
    <property type="protein sequence ID" value="GBF57617.1"/>
    <property type="molecule type" value="Genomic_DNA"/>
</dbReference>
<dbReference type="EC" id="1.6.5.2" evidence="5"/>
<evidence type="ECO:0000313" key="6">
    <source>
        <dbReference type="Proteomes" id="UP000245086"/>
    </source>
</evidence>
<sequence>MTTVAIIYHSGYGHTAVVAEHIAKGVTEAGGNAVLLKLESASQDFTETLEAASRADAIIFGAPTYMGDISSPLRAFFEATSKIWFTLGWKDKVAGGFTNSLSFAGDKAHSLNSILTLAMQHGMIWVGTGLAPGAHSNSDAAPDVVNRLGYYIGVATQSDNAAPDITPPAGDREFARLYGARITDITRKLKG</sequence>
<dbReference type="GO" id="GO:0009055">
    <property type="term" value="F:electron transfer activity"/>
    <property type="evidence" value="ECO:0007669"/>
    <property type="project" value="InterPro"/>
</dbReference>
<dbReference type="GO" id="GO:0010181">
    <property type="term" value="F:FMN binding"/>
    <property type="evidence" value="ECO:0007669"/>
    <property type="project" value="InterPro"/>
</dbReference>
<name>A0A2P2E964_9PROT</name>